<comment type="caution">
    <text evidence="1">The sequence shown here is derived from an EMBL/GenBank/DDBJ whole genome shotgun (WGS) entry which is preliminary data.</text>
</comment>
<feature type="non-terminal residue" evidence="1">
    <location>
        <position position="363"/>
    </location>
</feature>
<evidence type="ECO:0000313" key="1">
    <source>
        <dbReference type="EMBL" id="CAG8734524.1"/>
    </source>
</evidence>
<keyword evidence="2" id="KW-1185">Reference proteome</keyword>
<dbReference type="EMBL" id="CAJVPT010044551">
    <property type="protein sequence ID" value="CAG8734524.1"/>
    <property type="molecule type" value="Genomic_DNA"/>
</dbReference>
<evidence type="ECO:0000313" key="2">
    <source>
        <dbReference type="Proteomes" id="UP000789525"/>
    </source>
</evidence>
<feature type="non-terminal residue" evidence="1">
    <location>
        <position position="1"/>
    </location>
</feature>
<reference evidence="1" key="1">
    <citation type="submission" date="2021-06" db="EMBL/GenBank/DDBJ databases">
        <authorList>
            <person name="Kallberg Y."/>
            <person name="Tangrot J."/>
            <person name="Rosling A."/>
        </authorList>
    </citation>
    <scope>NUCLEOTIDE SEQUENCE</scope>
    <source>
        <strain evidence="1">CL356</strain>
    </source>
</reference>
<sequence>TGYPGDIAGRIMKGLAESGKAEKEERNVETYAVKMCWKNTVFTCDPEIVKDILTNDFSNYIKGTSMTDALRSVLGSGVFNTNGDLWRFHRSMSRPFFTRDRLRDIIPVFVRHADRALDLVTKRNGKSGNGGMEGLATIDVQDLASRLTLDATTEFLFGSCVNSLEEELPRPWNDTEAPLPSSCTTSPSSLSVEKDTTSPSSTLGSCKLSKGLEKSSPPTPKRSNSQESILPIASSPATSQADPKTPAFPSAFTSALQTLASHHQLIQDELINILIAGRDTTASCMTFATYLLSQHPAVLRRLSEEVSNVLETSPSSSPIDEHPATTTPHPSTRTPSLDDLRKMPFLRAVINETLRLFPSVPLN</sequence>
<accession>A0ACA9Q546</accession>
<proteinExistence type="predicted"/>
<gene>
    <name evidence="1" type="ORF">ACOLOM_LOCUS11828</name>
</gene>
<organism evidence="1 2">
    <name type="scientific">Acaulospora colombiana</name>
    <dbReference type="NCBI Taxonomy" id="27376"/>
    <lineage>
        <taxon>Eukaryota</taxon>
        <taxon>Fungi</taxon>
        <taxon>Fungi incertae sedis</taxon>
        <taxon>Mucoromycota</taxon>
        <taxon>Glomeromycotina</taxon>
        <taxon>Glomeromycetes</taxon>
        <taxon>Diversisporales</taxon>
        <taxon>Acaulosporaceae</taxon>
        <taxon>Acaulospora</taxon>
    </lineage>
</organism>
<protein>
    <submittedName>
        <fullName evidence="1">10988_t:CDS:1</fullName>
    </submittedName>
</protein>
<name>A0ACA9Q546_9GLOM</name>
<dbReference type="Proteomes" id="UP000789525">
    <property type="component" value="Unassembled WGS sequence"/>
</dbReference>